<keyword evidence="5 9" id="KW-0798">TonB box</keyword>
<evidence type="ECO:0000259" key="11">
    <source>
        <dbReference type="Pfam" id="PF00593"/>
    </source>
</evidence>
<name>A0ABV2T246_9BACT</name>
<dbReference type="Pfam" id="PF00593">
    <property type="entry name" value="TonB_dep_Rec_b-barrel"/>
    <property type="match status" value="1"/>
</dbReference>
<evidence type="ECO:0000256" key="8">
    <source>
        <dbReference type="PROSITE-ProRule" id="PRU01360"/>
    </source>
</evidence>
<keyword evidence="6 8" id="KW-0472">Membrane</keyword>
<evidence type="ECO:0000256" key="10">
    <source>
        <dbReference type="SAM" id="SignalP"/>
    </source>
</evidence>
<dbReference type="Proteomes" id="UP001549749">
    <property type="component" value="Unassembled WGS sequence"/>
</dbReference>
<feature type="domain" description="TonB-dependent receptor plug" evidence="12">
    <location>
        <begin position="222"/>
        <end position="325"/>
    </location>
</feature>
<dbReference type="InterPro" id="IPR008969">
    <property type="entry name" value="CarboxyPept-like_regulatory"/>
</dbReference>
<protein>
    <submittedName>
        <fullName evidence="13">TonB-dependent receptor</fullName>
    </submittedName>
</protein>
<dbReference type="RefSeq" id="WP_354659744.1">
    <property type="nucleotide sequence ID" value="NZ_JBEXAC010000001.1"/>
</dbReference>
<evidence type="ECO:0000256" key="2">
    <source>
        <dbReference type="ARBA" id="ARBA00022448"/>
    </source>
</evidence>
<dbReference type="NCBIfam" id="TIGR04057">
    <property type="entry name" value="SusC_RagA_signa"/>
    <property type="match status" value="1"/>
</dbReference>
<feature type="chain" id="PRO_5047104623" evidence="10">
    <location>
        <begin position="25"/>
        <end position="1180"/>
    </location>
</feature>
<dbReference type="InterPro" id="IPR000531">
    <property type="entry name" value="Beta-barrel_TonB"/>
</dbReference>
<evidence type="ECO:0000256" key="9">
    <source>
        <dbReference type="RuleBase" id="RU003357"/>
    </source>
</evidence>
<dbReference type="InterPro" id="IPR039426">
    <property type="entry name" value="TonB-dep_rcpt-like"/>
</dbReference>
<keyword evidence="7 8" id="KW-0998">Cell outer membrane</keyword>
<reference evidence="13 14" key="1">
    <citation type="submission" date="2024-06" db="EMBL/GenBank/DDBJ databases">
        <title>Chitinophaga defluvii sp. nov., isolated from municipal sewage.</title>
        <authorList>
            <person name="Zhang L."/>
        </authorList>
    </citation>
    <scope>NUCLEOTIDE SEQUENCE [LARGE SCALE GENOMIC DNA]</scope>
    <source>
        <strain evidence="13 14">H8</strain>
    </source>
</reference>
<dbReference type="InterPro" id="IPR012910">
    <property type="entry name" value="Plug_dom"/>
</dbReference>
<keyword evidence="13" id="KW-0675">Receptor</keyword>
<dbReference type="InterPro" id="IPR023997">
    <property type="entry name" value="TonB-dep_OMP_SusC/RagA_CS"/>
</dbReference>
<dbReference type="Pfam" id="PF07715">
    <property type="entry name" value="Plug"/>
    <property type="match status" value="1"/>
</dbReference>
<gene>
    <name evidence="13" type="ORF">ABR189_06975</name>
</gene>
<evidence type="ECO:0000256" key="3">
    <source>
        <dbReference type="ARBA" id="ARBA00022452"/>
    </source>
</evidence>
<feature type="signal peptide" evidence="10">
    <location>
        <begin position="1"/>
        <end position="24"/>
    </location>
</feature>
<dbReference type="InterPro" id="IPR036942">
    <property type="entry name" value="Beta-barrel_TonB_sf"/>
</dbReference>
<dbReference type="PROSITE" id="PS52016">
    <property type="entry name" value="TONB_DEPENDENT_REC_3"/>
    <property type="match status" value="1"/>
</dbReference>
<dbReference type="EMBL" id="JBEXAC010000001">
    <property type="protein sequence ID" value="MET6997104.1"/>
    <property type="molecule type" value="Genomic_DNA"/>
</dbReference>
<feature type="domain" description="TonB-dependent receptor-like beta-barrel" evidence="11">
    <location>
        <begin position="561"/>
        <end position="1134"/>
    </location>
</feature>
<proteinExistence type="inferred from homology"/>
<dbReference type="Pfam" id="PF13715">
    <property type="entry name" value="CarbopepD_reg_2"/>
    <property type="match status" value="1"/>
</dbReference>
<dbReference type="InterPro" id="IPR023996">
    <property type="entry name" value="TonB-dep_OMP_SusC/RagA"/>
</dbReference>
<evidence type="ECO:0000256" key="5">
    <source>
        <dbReference type="ARBA" id="ARBA00023077"/>
    </source>
</evidence>
<dbReference type="SUPFAM" id="SSF56935">
    <property type="entry name" value="Porins"/>
    <property type="match status" value="1"/>
</dbReference>
<evidence type="ECO:0000256" key="7">
    <source>
        <dbReference type="ARBA" id="ARBA00023237"/>
    </source>
</evidence>
<keyword evidence="3 8" id="KW-1134">Transmembrane beta strand</keyword>
<organism evidence="13 14">
    <name type="scientific">Chitinophaga defluvii</name>
    <dbReference type="NCBI Taxonomy" id="3163343"/>
    <lineage>
        <taxon>Bacteria</taxon>
        <taxon>Pseudomonadati</taxon>
        <taxon>Bacteroidota</taxon>
        <taxon>Chitinophagia</taxon>
        <taxon>Chitinophagales</taxon>
        <taxon>Chitinophagaceae</taxon>
        <taxon>Chitinophaga</taxon>
    </lineage>
</organism>
<keyword evidence="2 8" id="KW-0813">Transport</keyword>
<evidence type="ECO:0000256" key="4">
    <source>
        <dbReference type="ARBA" id="ARBA00022692"/>
    </source>
</evidence>
<accession>A0ABV2T246</accession>
<dbReference type="Gene3D" id="3.55.50.30">
    <property type="match status" value="1"/>
</dbReference>
<keyword evidence="10" id="KW-0732">Signal</keyword>
<evidence type="ECO:0000256" key="6">
    <source>
        <dbReference type="ARBA" id="ARBA00023136"/>
    </source>
</evidence>
<keyword evidence="14" id="KW-1185">Reference proteome</keyword>
<evidence type="ECO:0000313" key="13">
    <source>
        <dbReference type="EMBL" id="MET6997104.1"/>
    </source>
</evidence>
<comment type="subcellular location">
    <subcellularLocation>
        <location evidence="1 8">Cell outer membrane</location>
        <topology evidence="1 8">Multi-pass membrane protein</topology>
    </subcellularLocation>
</comment>
<evidence type="ECO:0000259" key="12">
    <source>
        <dbReference type="Pfam" id="PF07715"/>
    </source>
</evidence>
<dbReference type="SUPFAM" id="SSF49464">
    <property type="entry name" value="Carboxypeptidase regulatory domain-like"/>
    <property type="match status" value="1"/>
</dbReference>
<evidence type="ECO:0000256" key="1">
    <source>
        <dbReference type="ARBA" id="ARBA00004571"/>
    </source>
</evidence>
<comment type="similarity">
    <text evidence="8 9">Belongs to the TonB-dependent receptor family.</text>
</comment>
<evidence type="ECO:0000313" key="14">
    <source>
        <dbReference type="Proteomes" id="UP001549749"/>
    </source>
</evidence>
<dbReference type="InterPro" id="IPR037066">
    <property type="entry name" value="Plug_dom_sf"/>
</dbReference>
<sequence length="1180" mass="130487">MKTRLRVLLMQALALSLLGAPLVAQDLATNNNRSNAPASNSQIEEMSLKRALQQTESRFSVSIAYKSELIKNKKVRIDLSICQTPEDALHKALGQFDLSFEKVREHFYLITEKKRAEAVPAHLLSGVQRTLRGKVTDKSGNGLVGVTLKIKGTNTGTVSTGDGTFSLSIAGTGNEVLEASYIGYATQEIPVGNQQVINITLLEGNSVLNEVIVTGYTSQRRKDLTGAISVVRLDDMTKQPSGLVVNQLQGQASGVTIIGSGQPGEEPLVHIRGVNTFGTNTPLYVVDGVPTQSINDLNPNDIASLQVLKDAGAASIYGSRASNGVIIITTKKGSGKVTVQYDAYYGRQYPKGGNVWNTLNPQEMANLKWMTLRNSNEELADTLYGRGAQPVLPDYLNPVGLKEGDPRTNPDLYYINPDYTSADDYNNFYRITRANKAGTDWYHEIFRPAPITSHNISVSGGGDKGNYLFSFNYFNQQGTLMNTYLKRYTIRSNSQFNISKGIRIGQNLAVSVTDNPTISPLSADNAIGMAFREQPIIPVYDIKGNFAGTSTIGLGDGANPVATQYRTRNDRGQANRVLGNVYADVDFLDYFTLHSSFGGEIYSNWNHTFTYPQYENKENSSVNSYNETNNNGYNWTWTNTLTFHKIFANAHDLKVLVGTEAYDERTRTQGGTTLDYFSFDPIFVDNGTGSGGQTITATRTSEGLASLIGRVDYAFREKYLLSATIRRDGSSKFGPNSRYGWFPAFSAAWRVSQEPFMKNVSWINDLKLRGGWGIMGNQLNLSAGNAFSLFGGNKNTSFYDLRGTNNSILQGFQQFQIANPDARWEKDINANIGIDASLFGGKLDIAADYYEKNITDLLYNPELPGSYGTAPPPFVNVANMKNNGIDITVGSHTNITRDLKLDATLTFTTYKNRIVKLADGVDYFEEDGRRLEGSKIIRNAAGHPVSSFYGYQVIGFWNDEAEIEAANKEAQEATKNPDAEYQTEAGVGRFRYADINHDGQINGDDRTFLGNPNPKISYGINLGFTYKNFDFSIFLYGVHGNQIWNNIRWWMDFPGPFEGAKSKTALYDSWLPDRKNARAPIQESASTFSTNNVPNSYFVENGAYLRAKNIQLGYTFPKNMLSRIRVERLRIYVQAANLFTITKYTGMDPEIGGSGVTDYGIDDGAYPSQRQFLAGINLSF</sequence>
<comment type="caution">
    <text evidence="13">The sequence shown here is derived from an EMBL/GenBank/DDBJ whole genome shotgun (WGS) entry which is preliminary data.</text>
</comment>
<dbReference type="Gene3D" id="2.40.170.20">
    <property type="entry name" value="TonB-dependent receptor, beta-barrel domain"/>
    <property type="match status" value="1"/>
</dbReference>
<dbReference type="Gene3D" id="2.170.130.10">
    <property type="entry name" value="TonB-dependent receptor, plug domain"/>
    <property type="match status" value="1"/>
</dbReference>
<dbReference type="NCBIfam" id="TIGR04056">
    <property type="entry name" value="OMP_RagA_SusC"/>
    <property type="match status" value="1"/>
</dbReference>
<keyword evidence="4 8" id="KW-0812">Transmembrane</keyword>
<dbReference type="Gene3D" id="2.60.40.1120">
    <property type="entry name" value="Carboxypeptidase-like, regulatory domain"/>
    <property type="match status" value="1"/>
</dbReference>